<sequence length="117" mass="13561">MSIQKIHSEIVDINGVYALAIYIHYFTAGCLKTHTKRYTVKLGHLRELLDKPHEKDPLMFVPTRRWLPRGEAPYPGYCRAPGSESCLPNLCNCEKLRMRWNMLHTMNNTKSTQTSLL</sequence>
<proteinExistence type="predicted"/>
<keyword evidence="2" id="KW-1185">Reference proteome</keyword>
<organism evidence="1 2">
    <name type="scientific">Spodoptera littoralis</name>
    <name type="common">Egyptian cotton leafworm</name>
    <dbReference type="NCBI Taxonomy" id="7109"/>
    <lineage>
        <taxon>Eukaryota</taxon>
        <taxon>Metazoa</taxon>
        <taxon>Ecdysozoa</taxon>
        <taxon>Arthropoda</taxon>
        <taxon>Hexapoda</taxon>
        <taxon>Insecta</taxon>
        <taxon>Pterygota</taxon>
        <taxon>Neoptera</taxon>
        <taxon>Endopterygota</taxon>
        <taxon>Lepidoptera</taxon>
        <taxon>Glossata</taxon>
        <taxon>Ditrysia</taxon>
        <taxon>Noctuoidea</taxon>
        <taxon>Noctuidae</taxon>
        <taxon>Amphipyrinae</taxon>
        <taxon>Spodoptera</taxon>
    </lineage>
</organism>
<dbReference type="Proteomes" id="UP001153321">
    <property type="component" value="Chromosome 20"/>
</dbReference>
<dbReference type="AlphaFoldDB" id="A0A9P0N536"/>
<reference evidence="1" key="1">
    <citation type="submission" date="2022-02" db="EMBL/GenBank/DDBJ databases">
        <authorList>
            <person name="King R."/>
        </authorList>
    </citation>
    <scope>NUCLEOTIDE SEQUENCE</scope>
</reference>
<dbReference type="EMBL" id="LR824551">
    <property type="protein sequence ID" value="CAH1640195.1"/>
    <property type="molecule type" value="Genomic_DNA"/>
</dbReference>
<evidence type="ECO:0000313" key="2">
    <source>
        <dbReference type="Proteomes" id="UP001153321"/>
    </source>
</evidence>
<name>A0A9P0N536_SPOLI</name>
<evidence type="ECO:0000313" key="1">
    <source>
        <dbReference type="EMBL" id="CAH1640195.1"/>
    </source>
</evidence>
<dbReference type="PROSITE" id="PS51257">
    <property type="entry name" value="PROKAR_LIPOPROTEIN"/>
    <property type="match status" value="1"/>
</dbReference>
<gene>
    <name evidence="1" type="ORF">SPLIT_LOCUS5551</name>
</gene>
<accession>A0A9P0N536</accession>
<protein>
    <submittedName>
        <fullName evidence="1">Uncharacterized protein</fullName>
    </submittedName>
</protein>